<dbReference type="AlphaFoldDB" id="D2RIA1"/>
<organism evidence="2 3">
    <name type="scientific">Archaeoglobus profundus (strain DSM 5631 / JCM 9629 / NBRC 100127 / Av18)</name>
    <dbReference type="NCBI Taxonomy" id="572546"/>
    <lineage>
        <taxon>Archaea</taxon>
        <taxon>Methanobacteriati</taxon>
        <taxon>Methanobacteriota</taxon>
        <taxon>Archaeoglobi</taxon>
        <taxon>Archaeoglobales</taxon>
        <taxon>Archaeoglobaceae</taxon>
        <taxon>Archaeoglobus</taxon>
    </lineage>
</organism>
<gene>
    <name evidence="2" type="ordered locus">Arcpr_0965</name>
</gene>
<feature type="transmembrane region" description="Helical" evidence="1">
    <location>
        <begin position="298"/>
        <end position="319"/>
    </location>
</feature>
<keyword evidence="3" id="KW-1185">Reference proteome</keyword>
<keyword evidence="1" id="KW-0472">Membrane</keyword>
<keyword evidence="1" id="KW-0812">Transmembrane</keyword>
<dbReference type="RefSeq" id="WP_012940362.1">
    <property type="nucleotide sequence ID" value="NC_013741.1"/>
</dbReference>
<evidence type="ECO:0000256" key="1">
    <source>
        <dbReference type="SAM" id="Phobius"/>
    </source>
</evidence>
<protein>
    <submittedName>
        <fullName evidence="2">Uncharacterized protein</fullName>
    </submittedName>
</protein>
<dbReference type="KEGG" id="apo:Arcpr_0965"/>
<proteinExistence type="predicted"/>
<dbReference type="HOGENOM" id="CLU_030328_0_0_2"/>
<reference evidence="2 3" key="1">
    <citation type="journal article" date="2010" name="Stand. Genomic Sci.">
        <title>Complete genome sequence of Archaeoglobus profundus type strain (AV18).</title>
        <authorList>
            <person name="von Jan M."/>
            <person name="Lapidus A."/>
            <person name="Del Rio T.G."/>
            <person name="Copeland A."/>
            <person name="Tice H."/>
            <person name="Cheng J.F."/>
            <person name="Lucas S."/>
            <person name="Chen F."/>
            <person name="Nolan M."/>
            <person name="Goodwin L."/>
            <person name="Han C."/>
            <person name="Pitluck S."/>
            <person name="Liolios K."/>
            <person name="Ivanova N."/>
            <person name="Mavromatis K."/>
            <person name="Ovchinnikova G."/>
            <person name="Chertkov O."/>
            <person name="Pati A."/>
            <person name="Chen A."/>
            <person name="Palaniappan K."/>
            <person name="Land M."/>
            <person name="Hauser L."/>
            <person name="Chang Y.J."/>
            <person name="Jeffries C.D."/>
            <person name="Saunders E."/>
            <person name="Brettin T."/>
            <person name="Detter J.C."/>
            <person name="Chain P."/>
            <person name="Eichinger K."/>
            <person name="Huber H."/>
            <person name="Spring S."/>
            <person name="Rohde M."/>
            <person name="Goker M."/>
            <person name="Wirth R."/>
            <person name="Woyke T."/>
            <person name="Bristow J."/>
            <person name="Eisen J.A."/>
            <person name="Markowitz V."/>
            <person name="Hugenholtz P."/>
            <person name="Kyrpides N.C."/>
            <person name="Klenk H.P."/>
        </authorList>
    </citation>
    <scope>NUCLEOTIDE SEQUENCE [LARGE SCALE GENOMIC DNA]</scope>
    <source>
        <strain evidence="3">DSM 5631 / JCM 9629 / NBRC 100127 / Av18</strain>
    </source>
</reference>
<evidence type="ECO:0000313" key="2">
    <source>
        <dbReference type="EMBL" id="ADB58026.1"/>
    </source>
</evidence>
<dbReference type="eggNOG" id="arCOG04450">
    <property type="taxonomic scope" value="Archaea"/>
</dbReference>
<feature type="transmembrane region" description="Helical" evidence="1">
    <location>
        <begin position="477"/>
        <end position="496"/>
    </location>
</feature>
<accession>D2RIA1</accession>
<feature type="transmembrane region" description="Helical" evidence="1">
    <location>
        <begin position="449"/>
        <end position="471"/>
    </location>
</feature>
<dbReference type="OrthoDB" id="51680at2157"/>
<feature type="transmembrane region" description="Helical" evidence="1">
    <location>
        <begin position="503"/>
        <end position="524"/>
    </location>
</feature>
<feature type="transmembrane region" description="Helical" evidence="1">
    <location>
        <begin position="238"/>
        <end position="259"/>
    </location>
</feature>
<feature type="transmembrane region" description="Helical" evidence="1">
    <location>
        <begin position="339"/>
        <end position="360"/>
    </location>
</feature>
<dbReference type="STRING" id="572546.Arcpr_0965"/>
<feature type="transmembrane region" description="Helical" evidence="1">
    <location>
        <begin position="390"/>
        <end position="412"/>
    </location>
</feature>
<sequence length="525" mass="59400">MLKIAKLEMRLKKGSKKVSSIAIASLILTLMLMYQIASSGVRLDEGIYSSNLEIGHRSFTVSENPDILIEHGKVYLRGDLKSLSAFDEFRKYLREEYNKWIYEKYGEKAFPVLVNLHEIPTEVKIAIKSIERPEKVVTPKEKEVGTPKPVTTVEERTTVGESETQEVVPTFKEFKTEVRYTIPENLQPPILLEKFVYAFLLVMPFYFVAQIFSSSFMEDKVKRRFDVILTVVSAREFLLGKMIPYVTLGSAISIAIAIIFGKALIMVLLISILILMLSIDSFLVFLSRSYKEMSFISVVVTLVVTAYLFIPAVFSFIPMSKLSPVTLLVESIEGGETDLRYVLLSVSHLALMSFILINLTSNSFEFMYTRGLIEKVVELTAKLTDRYYKVFTFVLVSIPFVLLTELFTIAITFPLRDYIFPVLIVLALVEEFFKGLFIYSASMNKLNPYVSAILSASGFFVGEKLILIPLIPANVLSLLLLPLLAHIVSSLIFVITMKWGFRVGLAVSSILHSTYNGLMVWMLLI</sequence>
<feature type="transmembrane region" description="Helical" evidence="1">
    <location>
        <begin position="195"/>
        <end position="217"/>
    </location>
</feature>
<evidence type="ECO:0000313" key="3">
    <source>
        <dbReference type="Proteomes" id="UP000001901"/>
    </source>
</evidence>
<feature type="transmembrane region" description="Helical" evidence="1">
    <location>
        <begin position="418"/>
        <end position="437"/>
    </location>
</feature>
<name>D2RIA1_ARCPA</name>
<feature type="transmembrane region" description="Helical" evidence="1">
    <location>
        <begin position="265"/>
        <end position="286"/>
    </location>
</feature>
<dbReference type="PaxDb" id="572546-Arcpr_0965"/>
<dbReference type="GeneID" id="8739633"/>
<dbReference type="EMBL" id="CP001857">
    <property type="protein sequence ID" value="ADB58026.1"/>
    <property type="molecule type" value="Genomic_DNA"/>
</dbReference>
<keyword evidence="1" id="KW-1133">Transmembrane helix</keyword>
<dbReference type="Proteomes" id="UP000001901">
    <property type="component" value="Chromosome"/>
</dbReference>